<dbReference type="GO" id="GO:0007623">
    <property type="term" value="P:circadian rhythm"/>
    <property type="evidence" value="ECO:0007669"/>
    <property type="project" value="UniProtKB-ARBA"/>
</dbReference>
<evidence type="ECO:0008006" key="6">
    <source>
        <dbReference type="Google" id="ProtNLM"/>
    </source>
</evidence>
<evidence type="ECO:0000256" key="1">
    <source>
        <dbReference type="ARBA" id="ARBA00022729"/>
    </source>
</evidence>
<dbReference type="Pfam" id="PF06585">
    <property type="entry name" value="JHBP"/>
    <property type="match status" value="1"/>
</dbReference>
<protein>
    <recommendedName>
        <fullName evidence="6">Hemolymph juvenile hormone binding protein</fullName>
    </recommendedName>
</protein>
<keyword evidence="5" id="KW-1185">Reference proteome</keyword>
<dbReference type="GO" id="GO:0005615">
    <property type="term" value="C:extracellular space"/>
    <property type="evidence" value="ECO:0007669"/>
    <property type="project" value="TreeGrafter"/>
</dbReference>
<evidence type="ECO:0000256" key="3">
    <source>
        <dbReference type="ARBA" id="ARBA00060902"/>
    </source>
</evidence>
<evidence type="ECO:0000313" key="5">
    <source>
        <dbReference type="Proteomes" id="UP000502823"/>
    </source>
</evidence>
<dbReference type="FunFam" id="3.15.10.30:FF:000001">
    <property type="entry name" value="Takeout-like protein 1"/>
    <property type="match status" value="1"/>
</dbReference>
<dbReference type="Gene3D" id="3.15.10.30">
    <property type="entry name" value="Haemolymph juvenile hormone binding protein"/>
    <property type="match status" value="1"/>
</dbReference>
<accession>A0A6L2Q7T0</accession>
<dbReference type="PANTHER" id="PTHR11008">
    <property type="entry name" value="PROTEIN TAKEOUT-LIKE PROTEIN"/>
    <property type="match status" value="1"/>
</dbReference>
<keyword evidence="1" id="KW-0732">Signal</keyword>
<dbReference type="EMBL" id="BLKM01000832">
    <property type="protein sequence ID" value="GFG38868.1"/>
    <property type="molecule type" value="Genomic_DNA"/>
</dbReference>
<proteinExistence type="inferred from homology"/>
<comment type="similarity">
    <text evidence="3">Belongs to the TO family.</text>
</comment>
<evidence type="ECO:0000256" key="2">
    <source>
        <dbReference type="ARBA" id="ARBA00023108"/>
    </source>
</evidence>
<gene>
    <name evidence="4" type="ORF">Cfor_02175</name>
</gene>
<dbReference type="SMART" id="SM00700">
    <property type="entry name" value="JHBP"/>
    <property type="match status" value="1"/>
</dbReference>
<name>A0A6L2Q7T0_COPFO</name>
<dbReference type="AlphaFoldDB" id="A0A6L2Q7T0"/>
<reference evidence="5" key="1">
    <citation type="submission" date="2020-01" db="EMBL/GenBank/DDBJ databases">
        <title>Draft genome sequence of the Termite Coptotermes fromosanus.</title>
        <authorList>
            <person name="Itakura S."/>
            <person name="Yosikawa Y."/>
            <person name="Umezawa K."/>
        </authorList>
    </citation>
    <scope>NUCLEOTIDE SEQUENCE [LARGE SCALE GENOMIC DNA]</scope>
</reference>
<organism evidence="4 5">
    <name type="scientific">Coptotermes formosanus</name>
    <name type="common">Formosan subterranean termite</name>
    <dbReference type="NCBI Taxonomy" id="36987"/>
    <lineage>
        <taxon>Eukaryota</taxon>
        <taxon>Metazoa</taxon>
        <taxon>Ecdysozoa</taxon>
        <taxon>Arthropoda</taxon>
        <taxon>Hexapoda</taxon>
        <taxon>Insecta</taxon>
        <taxon>Pterygota</taxon>
        <taxon>Neoptera</taxon>
        <taxon>Polyneoptera</taxon>
        <taxon>Dictyoptera</taxon>
        <taxon>Blattodea</taxon>
        <taxon>Blattoidea</taxon>
        <taxon>Termitoidae</taxon>
        <taxon>Rhinotermitidae</taxon>
        <taxon>Coptotermes</taxon>
    </lineage>
</organism>
<dbReference type="FunCoup" id="A0A6L2Q7T0">
    <property type="interactions" value="7"/>
</dbReference>
<dbReference type="InParanoid" id="A0A6L2Q7T0"/>
<evidence type="ECO:0000313" key="4">
    <source>
        <dbReference type="EMBL" id="GFG38868.1"/>
    </source>
</evidence>
<dbReference type="PANTHER" id="PTHR11008:SF32">
    <property type="entry name" value="CIRCADIAN CLOCK-CONTROLLED PROTEIN DAYWAKE-RELATED"/>
    <property type="match status" value="1"/>
</dbReference>
<dbReference type="Proteomes" id="UP000502823">
    <property type="component" value="Unassembled WGS sequence"/>
</dbReference>
<dbReference type="InterPro" id="IPR038606">
    <property type="entry name" value="To_sf"/>
</dbReference>
<dbReference type="OrthoDB" id="8194225at2759"/>
<dbReference type="InterPro" id="IPR010562">
    <property type="entry name" value="Haemolymph_juvenile_hormone-bd"/>
</dbReference>
<keyword evidence="2" id="KW-0090">Biological rhythms</keyword>
<comment type="caution">
    <text evidence="4">The sequence shown here is derived from an EMBL/GenBank/DDBJ whole genome shotgun (WGS) entry which is preliminary data.</text>
</comment>
<sequence>MDPLEITEMVASEGPSQSGFSLTMRDVKMYGLKDAVIEKTEFDFDKKHVVFDSRVPLMVILGKYEIGGRILILPISGKGDINITLTNNRLTYTYDFTIQERDGVRYHVSKNQRVVLTPSGARYSMSNLFNGDKLLGNQMNDFINENWKDIYKSMSPAITEAFAQVIGSIVNNIADVLPFDALFPETIP</sequence>